<dbReference type="CDD" id="cd17546">
    <property type="entry name" value="REC_hyHK_CKI1_RcsC-like"/>
    <property type="match status" value="1"/>
</dbReference>
<evidence type="ECO:0000313" key="4">
    <source>
        <dbReference type="EMBL" id="QDV32687.1"/>
    </source>
</evidence>
<dbReference type="SUPFAM" id="SSF52172">
    <property type="entry name" value="CheY-like"/>
    <property type="match status" value="1"/>
</dbReference>
<reference evidence="4 5" key="1">
    <citation type="submission" date="2019-02" db="EMBL/GenBank/DDBJ databases">
        <title>Deep-cultivation of Planctomycetes and their phenomic and genomic characterization uncovers novel biology.</title>
        <authorList>
            <person name="Wiegand S."/>
            <person name="Jogler M."/>
            <person name="Boedeker C."/>
            <person name="Pinto D."/>
            <person name="Vollmers J."/>
            <person name="Rivas-Marin E."/>
            <person name="Kohn T."/>
            <person name="Peeters S.H."/>
            <person name="Heuer A."/>
            <person name="Rast P."/>
            <person name="Oberbeckmann S."/>
            <person name="Bunk B."/>
            <person name="Jeske O."/>
            <person name="Meyerdierks A."/>
            <person name="Storesund J.E."/>
            <person name="Kallscheuer N."/>
            <person name="Luecker S."/>
            <person name="Lage O.M."/>
            <person name="Pohl T."/>
            <person name="Merkel B.J."/>
            <person name="Hornburger P."/>
            <person name="Mueller R.-W."/>
            <person name="Bruemmer F."/>
            <person name="Labrenz M."/>
            <person name="Spormann A.M."/>
            <person name="Op den Camp H."/>
            <person name="Overmann J."/>
            <person name="Amann R."/>
            <person name="Jetten M.S.M."/>
            <person name="Mascher T."/>
            <person name="Medema M.H."/>
            <person name="Devos D.P."/>
            <person name="Kaster A.-K."/>
            <person name="Ovreas L."/>
            <person name="Rohde M."/>
            <person name="Galperin M.Y."/>
            <person name="Jogler C."/>
        </authorList>
    </citation>
    <scope>NUCLEOTIDE SEQUENCE [LARGE SCALE GENOMIC DNA]</scope>
    <source>
        <strain evidence="4 5">ElP</strain>
    </source>
</reference>
<accession>A0A518GVQ0</accession>
<dbReference type="InterPro" id="IPR011006">
    <property type="entry name" value="CheY-like_superfamily"/>
</dbReference>
<dbReference type="PROSITE" id="PS50110">
    <property type="entry name" value="RESPONSE_REGULATORY"/>
    <property type="match status" value="1"/>
</dbReference>
<dbReference type="EMBL" id="CP036426">
    <property type="protein sequence ID" value="QDV32687.1"/>
    <property type="molecule type" value="Genomic_DNA"/>
</dbReference>
<protein>
    <submittedName>
        <fullName evidence="4">Nitrogen assimilation regulatory protein</fullName>
    </submittedName>
</protein>
<organism evidence="4 5">
    <name type="scientific">Tautonia plasticadhaerens</name>
    <dbReference type="NCBI Taxonomy" id="2527974"/>
    <lineage>
        <taxon>Bacteria</taxon>
        <taxon>Pseudomonadati</taxon>
        <taxon>Planctomycetota</taxon>
        <taxon>Planctomycetia</taxon>
        <taxon>Isosphaerales</taxon>
        <taxon>Isosphaeraceae</taxon>
        <taxon>Tautonia</taxon>
    </lineage>
</organism>
<dbReference type="InterPro" id="IPR001789">
    <property type="entry name" value="Sig_transdc_resp-reg_receiver"/>
</dbReference>
<keyword evidence="1 2" id="KW-0597">Phosphoprotein</keyword>
<evidence type="ECO:0000313" key="5">
    <source>
        <dbReference type="Proteomes" id="UP000317835"/>
    </source>
</evidence>
<dbReference type="InterPro" id="IPR050595">
    <property type="entry name" value="Bact_response_regulator"/>
</dbReference>
<evidence type="ECO:0000256" key="1">
    <source>
        <dbReference type="ARBA" id="ARBA00022553"/>
    </source>
</evidence>
<feature type="domain" description="Response regulatory" evidence="3">
    <location>
        <begin position="21"/>
        <end position="135"/>
    </location>
</feature>
<gene>
    <name evidence="4" type="primary">ntrC</name>
    <name evidence="4" type="ORF">ElP_05230</name>
</gene>
<name>A0A518GVQ0_9BACT</name>
<dbReference type="Proteomes" id="UP000317835">
    <property type="component" value="Chromosome"/>
</dbReference>
<evidence type="ECO:0000259" key="3">
    <source>
        <dbReference type="PROSITE" id="PS50110"/>
    </source>
</evidence>
<keyword evidence="5" id="KW-1185">Reference proteome</keyword>
<evidence type="ECO:0000256" key="2">
    <source>
        <dbReference type="PROSITE-ProRule" id="PRU00169"/>
    </source>
</evidence>
<dbReference type="SMART" id="SM00448">
    <property type="entry name" value="REC"/>
    <property type="match status" value="1"/>
</dbReference>
<dbReference type="KEGG" id="tpla:ElP_05230"/>
<feature type="modified residue" description="4-aspartylphosphate" evidence="2">
    <location>
        <position position="70"/>
    </location>
</feature>
<dbReference type="Gene3D" id="3.40.50.2300">
    <property type="match status" value="1"/>
</dbReference>
<dbReference type="GO" id="GO:0000160">
    <property type="term" value="P:phosphorelay signal transduction system"/>
    <property type="evidence" value="ECO:0007669"/>
    <property type="project" value="InterPro"/>
</dbReference>
<dbReference type="RefSeq" id="WP_197446665.1">
    <property type="nucleotide sequence ID" value="NZ_CP036426.1"/>
</dbReference>
<dbReference type="PANTHER" id="PTHR44591">
    <property type="entry name" value="STRESS RESPONSE REGULATOR PROTEIN 1"/>
    <property type="match status" value="1"/>
</dbReference>
<dbReference type="PANTHER" id="PTHR44591:SF3">
    <property type="entry name" value="RESPONSE REGULATORY DOMAIN-CONTAINING PROTEIN"/>
    <property type="match status" value="1"/>
</dbReference>
<dbReference type="Pfam" id="PF00072">
    <property type="entry name" value="Response_reg"/>
    <property type="match status" value="1"/>
</dbReference>
<dbReference type="AlphaFoldDB" id="A0A518GVQ0"/>
<proteinExistence type="predicted"/>
<sequence length="136" mass="14659">MRTLLSDPEGADASSGNSPPFILLVDDDPTGRQAIACLLLDAGMRCVAVGSGDEALDLCGDRIPRLVITDLCMPGLDGRGLGLRLRARFPTLGLILITAESLDDSQLGELRHTFDDVQRKPVDCVRFLDRVCHLAD</sequence>